<dbReference type="OrthoDB" id="10598429at2759"/>
<comment type="caution">
    <text evidence="1">The sequence shown here is derived from an EMBL/GenBank/DDBJ whole genome shotgun (WGS) entry which is preliminary data.</text>
</comment>
<dbReference type="AlphaFoldDB" id="A0A8H3KTT6"/>
<evidence type="ECO:0000313" key="1">
    <source>
        <dbReference type="EMBL" id="GES75792.1"/>
    </source>
</evidence>
<proteinExistence type="predicted"/>
<protein>
    <submittedName>
        <fullName evidence="1">Uncharacterized protein</fullName>
    </submittedName>
</protein>
<dbReference type="EMBL" id="BLAL01000017">
    <property type="protein sequence ID" value="GES75792.1"/>
    <property type="molecule type" value="Genomic_DNA"/>
</dbReference>
<sequence length="118" mass="14136">MLMKLNIKKYNLKREVQIASDIICKCKEYRQKDNVFNYIDEKEKKWICSDYCECTMSIDSIKKADKRAFIMKDCDFTEIKTGGYVRGKLEFESKEDWMKKQLEFLKNRGTELNKAFNS</sequence>
<organism evidence="1 2">
    <name type="scientific">Rhizophagus clarus</name>
    <dbReference type="NCBI Taxonomy" id="94130"/>
    <lineage>
        <taxon>Eukaryota</taxon>
        <taxon>Fungi</taxon>
        <taxon>Fungi incertae sedis</taxon>
        <taxon>Mucoromycota</taxon>
        <taxon>Glomeromycotina</taxon>
        <taxon>Glomeromycetes</taxon>
        <taxon>Glomerales</taxon>
        <taxon>Glomeraceae</taxon>
        <taxon>Rhizophagus</taxon>
    </lineage>
</organism>
<accession>A0A8H3KTT6</accession>
<dbReference type="Proteomes" id="UP000615446">
    <property type="component" value="Unassembled WGS sequence"/>
</dbReference>
<evidence type="ECO:0000313" key="2">
    <source>
        <dbReference type="Proteomes" id="UP000615446"/>
    </source>
</evidence>
<reference evidence="1" key="1">
    <citation type="submission" date="2019-10" db="EMBL/GenBank/DDBJ databases">
        <title>Conservation and host-specific expression of non-tandemly repeated heterogenous ribosome RNA gene in arbuscular mycorrhizal fungi.</title>
        <authorList>
            <person name="Maeda T."/>
            <person name="Kobayashi Y."/>
            <person name="Nakagawa T."/>
            <person name="Ezawa T."/>
            <person name="Yamaguchi K."/>
            <person name="Bino T."/>
            <person name="Nishimoto Y."/>
            <person name="Shigenobu S."/>
            <person name="Kawaguchi M."/>
        </authorList>
    </citation>
    <scope>NUCLEOTIDE SEQUENCE</scope>
    <source>
        <strain evidence="1">HR1</strain>
    </source>
</reference>
<name>A0A8H3KTT6_9GLOM</name>
<gene>
    <name evidence="1" type="ORF">RCL2_000320300</name>
</gene>